<accession>A0ABV0YU73</accession>
<organism evidence="2 3">
    <name type="scientific">Ameca splendens</name>
    <dbReference type="NCBI Taxonomy" id="208324"/>
    <lineage>
        <taxon>Eukaryota</taxon>
        <taxon>Metazoa</taxon>
        <taxon>Chordata</taxon>
        <taxon>Craniata</taxon>
        <taxon>Vertebrata</taxon>
        <taxon>Euteleostomi</taxon>
        <taxon>Actinopterygii</taxon>
        <taxon>Neopterygii</taxon>
        <taxon>Teleostei</taxon>
        <taxon>Neoteleostei</taxon>
        <taxon>Acanthomorphata</taxon>
        <taxon>Ovalentaria</taxon>
        <taxon>Atherinomorphae</taxon>
        <taxon>Cyprinodontiformes</taxon>
        <taxon>Goodeidae</taxon>
        <taxon>Ameca</taxon>
    </lineage>
</organism>
<dbReference type="EMBL" id="JAHRIP010041687">
    <property type="protein sequence ID" value="MEQ2297165.1"/>
    <property type="molecule type" value="Genomic_DNA"/>
</dbReference>
<feature type="compositionally biased region" description="Basic and acidic residues" evidence="1">
    <location>
        <begin position="15"/>
        <end position="24"/>
    </location>
</feature>
<feature type="region of interest" description="Disordered" evidence="1">
    <location>
        <begin position="1"/>
        <end position="31"/>
    </location>
</feature>
<keyword evidence="3" id="KW-1185">Reference proteome</keyword>
<proteinExistence type="predicted"/>
<reference evidence="2 3" key="1">
    <citation type="submission" date="2021-06" db="EMBL/GenBank/DDBJ databases">
        <authorList>
            <person name="Palmer J.M."/>
        </authorList>
    </citation>
    <scope>NUCLEOTIDE SEQUENCE [LARGE SCALE GENOMIC DNA]</scope>
    <source>
        <strain evidence="2 3">AS_MEX2019</strain>
        <tissue evidence="2">Muscle</tissue>
    </source>
</reference>
<evidence type="ECO:0000313" key="3">
    <source>
        <dbReference type="Proteomes" id="UP001469553"/>
    </source>
</evidence>
<comment type="caution">
    <text evidence="2">The sequence shown here is derived from an EMBL/GenBank/DDBJ whole genome shotgun (WGS) entry which is preliminary data.</text>
</comment>
<evidence type="ECO:0000313" key="2">
    <source>
        <dbReference type="EMBL" id="MEQ2297165.1"/>
    </source>
</evidence>
<dbReference type="Proteomes" id="UP001469553">
    <property type="component" value="Unassembled WGS sequence"/>
</dbReference>
<evidence type="ECO:0000256" key="1">
    <source>
        <dbReference type="SAM" id="MobiDB-lite"/>
    </source>
</evidence>
<feature type="compositionally biased region" description="Polar residues" evidence="1">
    <location>
        <begin position="1"/>
        <end position="14"/>
    </location>
</feature>
<gene>
    <name evidence="2" type="ORF">AMECASPLE_031986</name>
</gene>
<protein>
    <submittedName>
        <fullName evidence="2">Uncharacterized protein</fullName>
    </submittedName>
</protein>
<sequence>MIANSNKSCSVLDQSSRKKTEDTANHLVDQNDPNSSVVWSYLGYLKPDKAQRSDTAINVERMNTTNLFYHQNQRCSLEQQEVKLYNRRREPQPLPENSACKAATTTQGRFL</sequence>
<feature type="region of interest" description="Disordered" evidence="1">
    <location>
        <begin position="88"/>
        <end position="111"/>
    </location>
</feature>
<name>A0ABV0YU73_9TELE</name>